<feature type="transmembrane region" description="Helical" evidence="1">
    <location>
        <begin position="29"/>
        <end position="52"/>
    </location>
</feature>
<dbReference type="Proteomes" id="UP001632038">
    <property type="component" value="Unassembled WGS sequence"/>
</dbReference>
<evidence type="ECO:0000313" key="2">
    <source>
        <dbReference type="EMBL" id="KAL3637980.1"/>
    </source>
</evidence>
<gene>
    <name evidence="2" type="primary">CALS3_15</name>
    <name evidence="2" type="ORF">CASFOL_018428</name>
</gene>
<accession>A0ABD3D6P0</accession>
<sequence>MSWLVIFVILFVIKTISVGRRKFSASFQLVFRLIKGLIFVTFVSILVILIVLPHMTVKDIVVCIHTCLHAHWLGFTTDCTSV</sequence>
<reference evidence="3" key="1">
    <citation type="journal article" date="2024" name="IScience">
        <title>Strigolactones Initiate the Formation of Haustorium-like Structures in Castilleja.</title>
        <authorList>
            <person name="Buerger M."/>
            <person name="Peterson D."/>
            <person name="Chory J."/>
        </authorList>
    </citation>
    <scope>NUCLEOTIDE SEQUENCE [LARGE SCALE GENOMIC DNA]</scope>
</reference>
<keyword evidence="1" id="KW-0812">Transmembrane</keyword>
<dbReference type="AlphaFoldDB" id="A0ABD3D6P0"/>
<proteinExistence type="predicted"/>
<keyword evidence="3" id="KW-1185">Reference proteome</keyword>
<keyword evidence="1" id="KW-1133">Transmembrane helix</keyword>
<organism evidence="2 3">
    <name type="scientific">Castilleja foliolosa</name>
    <dbReference type="NCBI Taxonomy" id="1961234"/>
    <lineage>
        <taxon>Eukaryota</taxon>
        <taxon>Viridiplantae</taxon>
        <taxon>Streptophyta</taxon>
        <taxon>Embryophyta</taxon>
        <taxon>Tracheophyta</taxon>
        <taxon>Spermatophyta</taxon>
        <taxon>Magnoliopsida</taxon>
        <taxon>eudicotyledons</taxon>
        <taxon>Gunneridae</taxon>
        <taxon>Pentapetalae</taxon>
        <taxon>asterids</taxon>
        <taxon>lamiids</taxon>
        <taxon>Lamiales</taxon>
        <taxon>Orobanchaceae</taxon>
        <taxon>Pedicularideae</taxon>
        <taxon>Castillejinae</taxon>
        <taxon>Castilleja</taxon>
    </lineage>
</organism>
<name>A0ABD3D6P0_9LAMI</name>
<keyword evidence="1" id="KW-0472">Membrane</keyword>
<dbReference type="EMBL" id="JAVIJP010000023">
    <property type="protein sequence ID" value="KAL3637980.1"/>
    <property type="molecule type" value="Genomic_DNA"/>
</dbReference>
<comment type="caution">
    <text evidence="2">The sequence shown here is derived from an EMBL/GenBank/DDBJ whole genome shotgun (WGS) entry which is preliminary data.</text>
</comment>
<evidence type="ECO:0000313" key="3">
    <source>
        <dbReference type="Proteomes" id="UP001632038"/>
    </source>
</evidence>
<evidence type="ECO:0000256" key="1">
    <source>
        <dbReference type="SAM" id="Phobius"/>
    </source>
</evidence>
<protein>
    <submittedName>
        <fullName evidence="2">Callose synthase 3</fullName>
    </submittedName>
</protein>